<dbReference type="OrthoDB" id="10058185at2759"/>
<feature type="domain" description="3-beta hydroxysteroid dehydrogenase/isomerase" evidence="4">
    <location>
        <begin position="73"/>
        <end position="363"/>
    </location>
</feature>
<name>A0A6A6BET5_9PEZI</name>
<dbReference type="Proteomes" id="UP000799438">
    <property type="component" value="Unassembled WGS sequence"/>
</dbReference>
<dbReference type="SUPFAM" id="SSF51735">
    <property type="entry name" value="NAD(P)-binding Rossmann-fold domains"/>
    <property type="match status" value="1"/>
</dbReference>
<evidence type="ECO:0000256" key="3">
    <source>
        <dbReference type="SAM" id="SignalP"/>
    </source>
</evidence>
<organism evidence="5 6">
    <name type="scientific">Aplosporella prunicola CBS 121167</name>
    <dbReference type="NCBI Taxonomy" id="1176127"/>
    <lineage>
        <taxon>Eukaryota</taxon>
        <taxon>Fungi</taxon>
        <taxon>Dikarya</taxon>
        <taxon>Ascomycota</taxon>
        <taxon>Pezizomycotina</taxon>
        <taxon>Dothideomycetes</taxon>
        <taxon>Dothideomycetes incertae sedis</taxon>
        <taxon>Botryosphaeriales</taxon>
        <taxon>Aplosporellaceae</taxon>
        <taxon>Aplosporella</taxon>
    </lineage>
</organism>
<dbReference type="PANTHER" id="PTHR43245:SF51">
    <property type="entry name" value="SHORT CHAIN DEHYDROGENASE_REDUCTASE FAMILY 42E, MEMBER 2"/>
    <property type="match status" value="1"/>
</dbReference>
<dbReference type="EMBL" id="ML995488">
    <property type="protein sequence ID" value="KAF2140991.1"/>
    <property type="molecule type" value="Genomic_DNA"/>
</dbReference>
<dbReference type="Gene3D" id="3.40.50.720">
    <property type="entry name" value="NAD(P)-binding Rossmann-like Domain"/>
    <property type="match status" value="1"/>
</dbReference>
<evidence type="ECO:0000256" key="1">
    <source>
        <dbReference type="ARBA" id="ARBA00009219"/>
    </source>
</evidence>
<keyword evidence="2" id="KW-0560">Oxidoreductase</keyword>
<dbReference type="GO" id="GO:0016616">
    <property type="term" value="F:oxidoreductase activity, acting on the CH-OH group of donors, NAD or NADP as acceptor"/>
    <property type="evidence" value="ECO:0007669"/>
    <property type="project" value="InterPro"/>
</dbReference>
<evidence type="ECO:0000313" key="6">
    <source>
        <dbReference type="Proteomes" id="UP000799438"/>
    </source>
</evidence>
<dbReference type="GO" id="GO:0006694">
    <property type="term" value="P:steroid biosynthetic process"/>
    <property type="evidence" value="ECO:0007669"/>
    <property type="project" value="InterPro"/>
</dbReference>
<reference evidence="5" key="1">
    <citation type="journal article" date="2020" name="Stud. Mycol.">
        <title>101 Dothideomycetes genomes: a test case for predicting lifestyles and emergence of pathogens.</title>
        <authorList>
            <person name="Haridas S."/>
            <person name="Albert R."/>
            <person name="Binder M."/>
            <person name="Bloem J."/>
            <person name="Labutti K."/>
            <person name="Salamov A."/>
            <person name="Andreopoulos B."/>
            <person name="Baker S."/>
            <person name="Barry K."/>
            <person name="Bills G."/>
            <person name="Bluhm B."/>
            <person name="Cannon C."/>
            <person name="Castanera R."/>
            <person name="Culley D."/>
            <person name="Daum C."/>
            <person name="Ezra D."/>
            <person name="Gonzalez J."/>
            <person name="Henrissat B."/>
            <person name="Kuo A."/>
            <person name="Liang C."/>
            <person name="Lipzen A."/>
            <person name="Lutzoni F."/>
            <person name="Magnuson J."/>
            <person name="Mondo S."/>
            <person name="Nolan M."/>
            <person name="Ohm R."/>
            <person name="Pangilinan J."/>
            <person name="Park H.-J."/>
            <person name="Ramirez L."/>
            <person name="Alfaro M."/>
            <person name="Sun H."/>
            <person name="Tritt A."/>
            <person name="Yoshinaga Y."/>
            <person name="Zwiers L.-H."/>
            <person name="Turgeon B."/>
            <person name="Goodwin S."/>
            <person name="Spatafora J."/>
            <person name="Crous P."/>
            <person name="Grigoriev I."/>
        </authorList>
    </citation>
    <scope>NUCLEOTIDE SEQUENCE</scope>
    <source>
        <strain evidence="5">CBS 121167</strain>
    </source>
</reference>
<keyword evidence="3" id="KW-0732">Signal</keyword>
<dbReference type="InterPro" id="IPR036291">
    <property type="entry name" value="NAD(P)-bd_dom_sf"/>
</dbReference>
<comment type="similarity">
    <text evidence="1">Belongs to the 3-beta-HSD family.</text>
</comment>
<dbReference type="PANTHER" id="PTHR43245">
    <property type="entry name" value="BIFUNCTIONAL POLYMYXIN RESISTANCE PROTEIN ARNA"/>
    <property type="match status" value="1"/>
</dbReference>
<dbReference type="InterPro" id="IPR002225">
    <property type="entry name" value="3Beta_OHSteriod_DH/Estase"/>
</dbReference>
<dbReference type="RefSeq" id="XP_033396704.1">
    <property type="nucleotide sequence ID" value="XM_033537036.1"/>
</dbReference>
<dbReference type="GeneID" id="54294532"/>
<evidence type="ECO:0000256" key="2">
    <source>
        <dbReference type="ARBA" id="ARBA00023002"/>
    </source>
</evidence>
<dbReference type="AlphaFoldDB" id="A0A6A6BET5"/>
<protein>
    <recommendedName>
        <fullName evidence="4">3-beta hydroxysteroid dehydrogenase/isomerase domain-containing protein</fullName>
    </recommendedName>
</protein>
<dbReference type="Pfam" id="PF01073">
    <property type="entry name" value="3Beta_HSD"/>
    <property type="match status" value="1"/>
</dbReference>
<feature type="signal peptide" evidence="3">
    <location>
        <begin position="1"/>
        <end position="25"/>
    </location>
</feature>
<accession>A0A6A6BET5</accession>
<sequence length="499" mass="54248">MASLSLIFLAAGVAMFLYLCHLNRALSSVPDEVTRLAAKPWTEDEVKATYGKIQESPLDFTKHLPARQGRRYIVVGGSGLVGGAIVLHLLARGEDPEAIRIIDLHNPTPQVSGGIERSQQLSQVSFEHADISNSESVHKAFSAPWPPSVSHLPLTVHHCAAVIRPVERTPELLHLCTTTNVTGTAHVLAAAKATGATCFIATSSASIAVRRAQFWLPPWRCFPHRFFQLFSDTSEHDYDLDRPHASFYSNYAASKAMAERLIRAADDKATGFRTGVIRPANGIYGSSADHTVGNYLLRRGGPSWIPHIVTNFVSAENVSLGHHCFEQRLLDLSSPAPTTSQLPDIGGRAFTVTDPNPPIRFADIYTAETVLSGTPTTFTLLPPLPFFLLAHALAAYAHIHLALQRLLSRLDRPARPALSGDIAVLQPALWDISGTHLVFDDAAARRTPAEGGLGYRAPFRTIEGVCAQIVEWNRECAVRSVEVVEEVVKREGVSVPVGA</sequence>
<dbReference type="InterPro" id="IPR050177">
    <property type="entry name" value="Lipid_A_modif_metabolic_enz"/>
</dbReference>
<gene>
    <name evidence="5" type="ORF">K452DRAFT_229368</name>
</gene>
<evidence type="ECO:0000259" key="4">
    <source>
        <dbReference type="Pfam" id="PF01073"/>
    </source>
</evidence>
<evidence type="ECO:0000313" key="5">
    <source>
        <dbReference type="EMBL" id="KAF2140991.1"/>
    </source>
</evidence>
<feature type="chain" id="PRO_5025340430" description="3-beta hydroxysteroid dehydrogenase/isomerase domain-containing protein" evidence="3">
    <location>
        <begin position="26"/>
        <end position="499"/>
    </location>
</feature>
<keyword evidence="6" id="KW-1185">Reference proteome</keyword>
<proteinExistence type="inferred from homology"/>